<dbReference type="AlphaFoldDB" id="A0AAU1U0D7"/>
<gene>
    <name evidence="3" type="ORF">OHU69_04525</name>
</gene>
<dbReference type="GO" id="GO:0016289">
    <property type="term" value="F:acyl-CoA hydrolase activity"/>
    <property type="evidence" value="ECO:0007669"/>
    <property type="project" value="UniProtKB-ARBA"/>
</dbReference>
<accession>A0AAU1U0D7</accession>
<feature type="domain" description="Thioesterase" evidence="2">
    <location>
        <begin position="54"/>
        <end position="129"/>
    </location>
</feature>
<sequence length="148" mass="15383">MTGRSGPFWDAVEGRAPLPRAAATLGLEVLDADGDNGTVELAFTATEDFTNPAGNVLGAFLAAMLYDTVGPALLATLEPDQFQSTLELHTRFLRPVRPGRIIGKGRVVHRAGDIAFLEAGLTDSDGVVIATAGATARVIPLDQAPTSA</sequence>
<evidence type="ECO:0000313" key="3">
    <source>
        <dbReference type="EMBL" id="WTS10400.1"/>
    </source>
</evidence>
<dbReference type="NCBIfam" id="TIGR00369">
    <property type="entry name" value="unchar_dom_1"/>
    <property type="match status" value="1"/>
</dbReference>
<keyword evidence="1" id="KW-0378">Hydrolase</keyword>
<dbReference type="SUPFAM" id="SSF54637">
    <property type="entry name" value="Thioesterase/thiol ester dehydrase-isomerase"/>
    <property type="match status" value="1"/>
</dbReference>
<dbReference type="InterPro" id="IPR029069">
    <property type="entry name" value="HotDog_dom_sf"/>
</dbReference>
<dbReference type="CDD" id="cd03443">
    <property type="entry name" value="PaaI_thioesterase"/>
    <property type="match status" value="1"/>
</dbReference>
<proteinExistence type="predicted"/>
<evidence type="ECO:0000256" key="1">
    <source>
        <dbReference type="ARBA" id="ARBA00022801"/>
    </source>
</evidence>
<dbReference type="InterPro" id="IPR003736">
    <property type="entry name" value="PAAI_dom"/>
</dbReference>
<protein>
    <submittedName>
        <fullName evidence="3">PaaI family thioesterase</fullName>
    </submittedName>
</protein>
<name>A0AAU1U0D7_9ACTN</name>
<organism evidence="3">
    <name type="scientific">Streptomyces sp. NBC_00119</name>
    <dbReference type="NCBI Taxonomy" id="2975659"/>
    <lineage>
        <taxon>Bacteria</taxon>
        <taxon>Bacillati</taxon>
        <taxon>Actinomycetota</taxon>
        <taxon>Actinomycetes</taxon>
        <taxon>Kitasatosporales</taxon>
        <taxon>Streptomycetaceae</taxon>
        <taxon>Streptomyces</taxon>
    </lineage>
</organism>
<dbReference type="Gene3D" id="3.10.129.10">
    <property type="entry name" value="Hotdog Thioesterase"/>
    <property type="match status" value="1"/>
</dbReference>
<dbReference type="InterPro" id="IPR006683">
    <property type="entry name" value="Thioestr_dom"/>
</dbReference>
<reference evidence="3" key="1">
    <citation type="submission" date="2022-10" db="EMBL/GenBank/DDBJ databases">
        <title>The complete genomes of actinobacterial strains from the NBC collection.</title>
        <authorList>
            <person name="Joergensen T.S."/>
            <person name="Alvarez Arevalo M."/>
            <person name="Sterndorff E.B."/>
            <person name="Faurdal D."/>
            <person name="Vuksanovic O."/>
            <person name="Mourched A.-S."/>
            <person name="Charusanti P."/>
            <person name="Shaw S."/>
            <person name="Blin K."/>
            <person name="Weber T."/>
        </authorList>
    </citation>
    <scope>NUCLEOTIDE SEQUENCE</scope>
    <source>
        <strain evidence="3">NBC_00119</strain>
    </source>
</reference>
<dbReference type="EMBL" id="CP108195">
    <property type="protein sequence ID" value="WTS10400.1"/>
    <property type="molecule type" value="Genomic_DNA"/>
</dbReference>
<evidence type="ECO:0000259" key="2">
    <source>
        <dbReference type="Pfam" id="PF03061"/>
    </source>
</evidence>
<dbReference type="Pfam" id="PF03061">
    <property type="entry name" value="4HBT"/>
    <property type="match status" value="1"/>
</dbReference>